<keyword evidence="5" id="KW-0809">Transit peptide</keyword>
<evidence type="ECO:0000313" key="11">
    <source>
        <dbReference type="EMBL" id="VIP03850.1"/>
    </source>
</evidence>
<keyword evidence="12" id="KW-1185">Reference proteome</keyword>
<keyword evidence="3" id="KW-0285">Flavoprotein</keyword>
<dbReference type="GO" id="GO:0050136">
    <property type="term" value="F:NADH dehydrogenase (quinone) (non-electrogenic) activity"/>
    <property type="evidence" value="ECO:0007669"/>
    <property type="project" value="UniProtKB-EC"/>
</dbReference>
<evidence type="ECO:0000256" key="1">
    <source>
        <dbReference type="ARBA" id="ARBA00005272"/>
    </source>
</evidence>
<dbReference type="EC" id="1.6.5.9" evidence="2"/>
<dbReference type="InterPro" id="IPR054585">
    <property type="entry name" value="NDH2-like_C"/>
</dbReference>
<comment type="catalytic activity">
    <reaction evidence="8">
        <text>a quinone + NADH + H(+) = a quinol + NAD(+)</text>
        <dbReference type="Rhea" id="RHEA:46160"/>
        <dbReference type="ChEBI" id="CHEBI:15378"/>
        <dbReference type="ChEBI" id="CHEBI:24646"/>
        <dbReference type="ChEBI" id="CHEBI:57540"/>
        <dbReference type="ChEBI" id="CHEBI:57945"/>
        <dbReference type="ChEBI" id="CHEBI:132124"/>
        <dbReference type="EC" id="1.6.5.9"/>
    </reaction>
</comment>
<reference evidence="11" key="1">
    <citation type="submission" date="2019-04" db="EMBL/GenBank/DDBJ databases">
        <authorList>
            <consortium name="Science for Life Laboratories"/>
        </authorList>
    </citation>
    <scope>NUCLEOTIDE SEQUENCE</scope>
    <source>
        <strain evidence="11">MBLW1</strain>
    </source>
</reference>
<organism evidence="11">
    <name type="scientific">Tuwongella immobilis</name>
    <dbReference type="NCBI Taxonomy" id="692036"/>
    <lineage>
        <taxon>Bacteria</taxon>
        <taxon>Pseudomonadati</taxon>
        <taxon>Planctomycetota</taxon>
        <taxon>Planctomycetia</taxon>
        <taxon>Gemmatales</taxon>
        <taxon>Gemmataceae</taxon>
        <taxon>Tuwongella</taxon>
    </lineage>
</organism>
<sequence>MEAYRFVASLEADHKGTFMSALQPIRVVILGGGFGGVYASRRLGQLLGSDRRYEITLVSRDNYFLMCPLLFEAASGVIELNHAVNPIRPLLKHTQFVNALVDSIDFEHRTVMAHSVAGDRYTLAYDHLVLALGAVTNRHRTPGSEFALGFKNVSDAVLVRNRVIQAFERADAESDPERRKANLTFVVIGGGLVGVELVGELTEFSRRLLRNYPRIRPEEIRLVLLQHGARILPEMAEGLASYAERQFQKRGVEIRTHVGADRIEPERVWLSTGESIAASTIVLAAGLEPNPVIARLPLAKDRAGRVRTDECMRVVDHPGVWALGDCAAIPDEQGNAYPTLAQHAMREGKRLGENLAAVLAGKEPKPFRHKNLGTLAALGHHRGIANLMGLPVSGFFAWWIWRSYYLFQMPRWERRLRIMVDWTVGLFFRPEPTKIDLDPEPCPDSGHRMESAAAQPMLAATAPAGDM</sequence>
<dbReference type="InterPro" id="IPR045024">
    <property type="entry name" value="NDH-2"/>
</dbReference>
<evidence type="ECO:0000256" key="7">
    <source>
        <dbReference type="ARBA" id="ARBA00023027"/>
    </source>
</evidence>
<evidence type="ECO:0000313" key="12">
    <source>
        <dbReference type="Proteomes" id="UP000464378"/>
    </source>
</evidence>
<evidence type="ECO:0000256" key="4">
    <source>
        <dbReference type="ARBA" id="ARBA00022827"/>
    </source>
</evidence>
<dbReference type="InterPro" id="IPR036188">
    <property type="entry name" value="FAD/NAD-bd_sf"/>
</dbReference>
<keyword evidence="7" id="KW-0520">NAD</keyword>
<feature type="domain" description="External alternative NADH-ubiquinone oxidoreductase-like C-terminal" evidence="10">
    <location>
        <begin position="372"/>
        <end position="428"/>
    </location>
</feature>
<feature type="domain" description="FAD/NAD(P)-binding" evidence="9">
    <location>
        <begin position="26"/>
        <end position="348"/>
    </location>
</feature>
<gene>
    <name evidence="11" type="ORF">GMBLW1_01100</name>
</gene>
<dbReference type="Proteomes" id="UP000464378">
    <property type="component" value="Chromosome"/>
</dbReference>
<proteinExistence type="inferred from homology"/>
<dbReference type="PANTHER" id="PTHR43706">
    <property type="entry name" value="NADH DEHYDROGENASE"/>
    <property type="match status" value="1"/>
</dbReference>
<dbReference type="InterPro" id="IPR023753">
    <property type="entry name" value="FAD/NAD-binding_dom"/>
</dbReference>
<evidence type="ECO:0000256" key="6">
    <source>
        <dbReference type="ARBA" id="ARBA00023002"/>
    </source>
</evidence>
<protein>
    <recommendedName>
        <fullName evidence="2">NADH:ubiquinone reductase (non-electrogenic)</fullName>
        <ecNumber evidence="2">1.6.5.9</ecNumber>
    </recommendedName>
</protein>
<evidence type="ECO:0000256" key="3">
    <source>
        <dbReference type="ARBA" id="ARBA00022630"/>
    </source>
</evidence>
<evidence type="ECO:0000256" key="5">
    <source>
        <dbReference type="ARBA" id="ARBA00022946"/>
    </source>
</evidence>
<dbReference type="InParanoid" id="A0A6C2YQD9"/>
<dbReference type="Pfam" id="PF22366">
    <property type="entry name" value="NDH2_C"/>
    <property type="match status" value="1"/>
</dbReference>
<dbReference type="SUPFAM" id="SSF51905">
    <property type="entry name" value="FAD/NAD(P)-binding domain"/>
    <property type="match status" value="1"/>
</dbReference>
<name>A0A6C2YQD9_9BACT</name>
<dbReference type="EMBL" id="LR593887">
    <property type="protein sequence ID" value="VTS05067.1"/>
    <property type="molecule type" value="Genomic_DNA"/>
</dbReference>
<dbReference type="KEGG" id="tim:GMBLW1_01100"/>
<dbReference type="EMBL" id="LR586016">
    <property type="protein sequence ID" value="VIP03850.1"/>
    <property type="molecule type" value="Genomic_DNA"/>
</dbReference>
<comment type="similarity">
    <text evidence="1">Belongs to the NADH dehydrogenase family.</text>
</comment>
<evidence type="ECO:0000256" key="2">
    <source>
        <dbReference type="ARBA" id="ARBA00012637"/>
    </source>
</evidence>
<keyword evidence="6" id="KW-0560">Oxidoreductase</keyword>
<dbReference type="Gene3D" id="3.50.50.100">
    <property type="match status" value="1"/>
</dbReference>
<keyword evidence="4" id="KW-0274">FAD</keyword>
<dbReference type="PANTHER" id="PTHR43706:SF47">
    <property type="entry name" value="EXTERNAL NADH-UBIQUINONE OXIDOREDUCTASE 1, MITOCHONDRIAL-RELATED"/>
    <property type="match status" value="1"/>
</dbReference>
<dbReference type="PRINTS" id="PR00368">
    <property type="entry name" value="FADPNR"/>
</dbReference>
<dbReference type="AlphaFoldDB" id="A0A6C2YQD9"/>
<accession>A0A6C2YQD9</accession>
<evidence type="ECO:0000259" key="9">
    <source>
        <dbReference type="Pfam" id="PF07992"/>
    </source>
</evidence>
<dbReference type="Pfam" id="PF07992">
    <property type="entry name" value="Pyr_redox_2"/>
    <property type="match status" value="1"/>
</dbReference>
<evidence type="ECO:0000256" key="8">
    <source>
        <dbReference type="ARBA" id="ARBA00047599"/>
    </source>
</evidence>
<evidence type="ECO:0000259" key="10">
    <source>
        <dbReference type="Pfam" id="PF22366"/>
    </source>
</evidence>
<dbReference type="FunCoup" id="A0A6C2YQD9">
    <property type="interactions" value="295"/>
</dbReference>
<dbReference type="PRINTS" id="PR00411">
    <property type="entry name" value="PNDRDTASEI"/>
</dbReference>